<dbReference type="Proteomes" id="UP001060215">
    <property type="component" value="Chromosome 3"/>
</dbReference>
<gene>
    <name evidence="1" type="ORF">LOK49_LG02G02862</name>
</gene>
<evidence type="ECO:0000313" key="1">
    <source>
        <dbReference type="EMBL" id="KAI8028368.1"/>
    </source>
</evidence>
<organism evidence="1 2">
    <name type="scientific">Camellia lanceoleosa</name>
    <dbReference type="NCBI Taxonomy" id="1840588"/>
    <lineage>
        <taxon>Eukaryota</taxon>
        <taxon>Viridiplantae</taxon>
        <taxon>Streptophyta</taxon>
        <taxon>Embryophyta</taxon>
        <taxon>Tracheophyta</taxon>
        <taxon>Spermatophyta</taxon>
        <taxon>Magnoliopsida</taxon>
        <taxon>eudicotyledons</taxon>
        <taxon>Gunneridae</taxon>
        <taxon>Pentapetalae</taxon>
        <taxon>asterids</taxon>
        <taxon>Ericales</taxon>
        <taxon>Theaceae</taxon>
        <taxon>Camellia</taxon>
    </lineage>
</organism>
<reference evidence="1 2" key="1">
    <citation type="journal article" date="2022" name="Plant J.">
        <title>Chromosome-level genome of Camellia lanceoleosa provides a valuable resource for understanding genome evolution and self-incompatibility.</title>
        <authorList>
            <person name="Gong W."/>
            <person name="Xiao S."/>
            <person name="Wang L."/>
            <person name="Liao Z."/>
            <person name="Chang Y."/>
            <person name="Mo W."/>
            <person name="Hu G."/>
            <person name="Li W."/>
            <person name="Zhao G."/>
            <person name="Zhu H."/>
            <person name="Hu X."/>
            <person name="Ji K."/>
            <person name="Xiang X."/>
            <person name="Song Q."/>
            <person name="Yuan D."/>
            <person name="Jin S."/>
            <person name="Zhang L."/>
        </authorList>
    </citation>
    <scope>NUCLEOTIDE SEQUENCE [LARGE SCALE GENOMIC DNA]</scope>
    <source>
        <strain evidence="1">SQ_2022a</strain>
    </source>
</reference>
<proteinExistence type="predicted"/>
<dbReference type="EMBL" id="CM045760">
    <property type="protein sequence ID" value="KAI8028368.1"/>
    <property type="molecule type" value="Genomic_DNA"/>
</dbReference>
<evidence type="ECO:0000313" key="2">
    <source>
        <dbReference type="Proteomes" id="UP001060215"/>
    </source>
</evidence>
<sequence length="91" mass="9806">MKAAEDYLDSVMESAMGEFRRFEEEIESKSKGEMKSLVQDGESARKAGKSTEKAATIASKKYVEAALNSASASMKSAWKGLSANANKVHPS</sequence>
<protein>
    <submittedName>
        <fullName evidence="1">Uncharacterized protein</fullName>
    </submittedName>
</protein>
<name>A0ACC0IRP5_9ERIC</name>
<keyword evidence="2" id="KW-1185">Reference proteome</keyword>
<comment type="caution">
    <text evidence="1">The sequence shown here is derived from an EMBL/GenBank/DDBJ whole genome shotgun (WGS) entry which is preliminary data.</text>
</comment>
<accession>A0ACC0IRP5</accession>